<dbReference type="InterPro" id="IPR013087">
    <property type="entry name" value="Znf_C2H2_type"/>
</dbReference>
<keyword evidence="1" id="KW-0479">Metal-binding</keyword>
<keyword evidence="3 5" id="KW-0863">Zinc-finger</keyword>
<accession>A0AAV4GR21</accession>
<evidence type="ECO:0000256" key="3">
    <source>
        <dbReference type="ARBA" id="ARBA00022771"/>
    </source>
</evidence>
<dbReference type="SUPFAM" id="SSF57667">
    <property type="entry name" value="beta-beta-alpha zinc fingers"/>
    <property type="match status" value="1"/>
</dbReference>
<dbReference type="PANTHER" id="PTHR24379:SF127">
    <property type="entry name" value="BLOODY FINGERS-RELATED"/>
    <property type="match status" value="1"/>
</dbReference>
<dbReference type="Proteomes" id="UP000762676">
    <property type="component" value="Unassembled WGS sequence"/>
</dbReference>
<comment type="caution">
    <text evidence="8">The sequence shown here is derived from an EMBL/GenBank/DDBJ whole genome shotgun (WGS) entry which is preliminary data.</text>
</comment>
<feature type="compositionally biased region" description="Low complexity" evidence="6">
    <location>
        <begin position="484"/>
        <end position="506"/>
    </location>
</feature>
<dbReference type="Gene3D" id="3.30.160.60">
    <property type="entry name" value="Classic Zinc Finger"/>
    <property type="match status" value="2"/>
</dbReference>
<evidence type="ECO:0000313" key="8">
    <source>
        <dbReference type="EMBL" id="GFR87610.1"/>
    </source>
</evidence>
<evidence type="ECO:0000256" key="6">
    <source>
        <dbReference type="SAM" id="MobiDB-lite"/>
    </source>
</evidence>
<feature type="compositionally biased region" description="Acidic residues" evidence="6">
    <location>
        <begin position="467"/>
        <end position="477"/>
    </location>
</feature>
<dbReference type="SMART" id="SM00355">
    <property type="entry name" value="ZnF_C2H2"/>
    <property type="match status" value="9"/>
</dbReference>
<dbReference type="PANTHER" id="PTHR24379">
    <property type="entry name" value="KRAB AND ZINC FINGER DOMAIN-CONTAINING"/>
    <property type="match status" value="1"/>
</dbReference>
<dbReference type="GO" id="GO:0005634">
    <property type="term" value="C:nucleus"/>
    <property type="evidence" value="ECO:0007669"/>
    <property type="project" value="TreeGrafter"/>
</dbReference>
<dbReference type="AlphaFoldDB" id="A0AAV4GR21"/>
<dbReference type="InterPro" id="IPR036236">
    <property type="entry name" value="Znf_C2H2_sf"/>
</dbReference>
<sequence>MEQQSISSNSSDGIPVENAASLKAHAAWSPGSGLSSCSLCLQMFPSEAALHNHVSASHRIALEKQRQGLQGLTHSQMDQGSVWVRHVDPSKVREKSVLTGPVSHSSGQPLNLNTQTELLHHIQRYHSGAFTNPGQKNPRFSKDVAHQNQQMLHAAAAHFPNPSGAALHNHPCTEHVCDLCLASFPDYRQLELHLQISHKSSAKHQKYQRTGPGLVSLIKPRSRFNSDSQRSLLANYLLCSKCNTAHRDRSSLLCHTLKVHPELNQLNVCRLCDRLFNNSIALHRHLKKAHGLSHSGTVKCPFCPAWLPSMEMASIHRITLHTGALPVHCPFCGAGFQGMHGMYNHVRLHHLQTEAHVCPECQATFISTRALSEHARKVHGMTAQALRESLHSSNNATYCCPFCSTALSRTYELAMHVINAHSDHLLPKRCHICLQAFVSDPILKIHLAGAHGLELEDAMEGVDVVEEEVDEEDMEEEEVRRRFLQQQQQQQNQHNSILQHQQQQQSQHHHIQQGHQQNQHYIFQQQQHQDQQHYLLQQQQQYLLQQQQQPSAISQFEDFERSPAHQVGADQARIAGEDREFSHQSQHSHSFEEQDILETQEAGRFLEELQEQQTNTLGCLDETNQVLSIPIQQDSAAGQLFPSCSSLDDEVQLLGSHSTNFNLSSVDYLETLTNDSIAVGADVVAAADAASKSQILDGQDPFELSYQFEIDGVLYQLASSMGNSDHQEEFMDTASAITEGLAHLLQ</sequence>
<evidence type="ECO:0000256" key="2">
    <source>
        <dbReference type="ARBA" id="ARBA00022737"/>
    </source>
</evidence>
<dbReference type="GO" id="GO:0000977">
    <property type="term" value="F:RNA polymerase II transcription regulatory region sequence-specific DNA binding"/>
    <property type="evidence" value="ECO:0007669"/>
    <property type="project" value="TreeGrafter"/>
</dbReference>
<dbReference type="GO" id="GO:0000981">
    <property type="term" value="F:DNA-binding transcription factor activity, RNA polymerase II-specific"/>
    <property type="evidence" value="ECO:0007669"/>
    <property type="project" value="TreeGrafter"/>
</dbReference>
<gene>
    <name evidence="8" type="ORF">ElyMa_000750900</name>
</gene>
<evidence type="ECO:0000313" key="9">
    <source>
        <dbReference type="Proteomes" id="UP000762676"/>
    </source>
</evidence>
<proteinExistence type="predicted"/>
<evidence type="ECO:0000259" key="7">
    <source>
        <dbReference type="PROSITE" id="PS50157"/>
    </source>
</evidence>
<keyword evidence="9" id="KW-1185">Reference proteome</keyword>
<dbReference type="Pfam" id="PF13912">
    <property type="entry name" value="zf-C2H2_6"/>
    <property type="match status" value="2"/>
</dbReference>
<evidence type="ECO:0000256" key="5">
    <source>
        <dbReference type="PROSITE-ProRule" id="PRU00042"/>
    </source>
</evidence>
<evidence type="ECO:0000256" key="1">
    <source>
        <dbReference type="ARBA" id="ARBA00022723"/>
    </source>
</evidence>
<keyword evidence="4" id="KW-0862">Zinc</keyword>
<dbReference type="PROSITE" id="PS50157">
    <property type="entry name" value="ZINC_FINGER_C2H2_2"/>
    <property type="match status" value="2"/>
</dbReference>
<name>A0AAV4GR21_9GAST</name>
<reference evidence="8 9" key="1">
    <citation type="journal article" date="2021" name="Elife">
        <title>Chloroplast acquisition without the gene transfer in kleptoplastic sea slugs, Plakobranchus ocellatus.</title>
        <authorList>
            <person name="Maeda T."/>
            <person name="Takahashi S."/>
            <person name="Yoshida T."/>
            <person name="Shimamura S."/>
            <person name="Takaki Y."/>
            <person name="Nagai Y."/>
            <person name="Toyoda A."/>
            <person name="Suzuki Y."/>
            <person name="Arimoto A."/>
            <person name="Ishii H."/>
            <person name="Satoh N."/>
            <person name="Nishiyama T."/>
            <person name="Hasebe M."/>
            <person name="Maruyama T."/>
            <person name="Minagawa J."/>
            <person name="Obokata J."/>
            <person name="Shigenobu S."/>
        </authorList>
    </citation>
    <scope>NUCLEOTIDE SEQUENCE [LARGE SCALE GENOMIC DNA]</scope>
</reference>
<feature type="domain" description="C2H2-type" evidence="7">
    <location>
        <begin position="356"/>
        <end position="379"/>
    </location>
</feature>
<feature type="region of interest" description="Disordered" evidence="6">
    <location>
        <begin position="467"/>
        <end position="519"/>
    </location>
</feature>
<dbReference type="GO" id="GO:0008270">
    <property type="term" value="F:zinc ion binding"/>
    <property type="evidence" value="ECO:0007669"/>
    <property type="project" value="UniProtKB-KW"/>
</dbReference>
<feature type="domain" description="C2H2-type" evidence="7">
    <location>
        <begin position="267"/>
        <end position="299"/>
    </location>
</feature>
<evidence type="ECO:0000256" key="4">
    <source>
        <dbReference type="ARBA" id="ARBA00022833"/>
    </source>
</evidence>
<organism evidence="8 9">
    <name type="scientific">Elysia marginata</name>
    <dbReference type="NCBI Taxonomy" id="1093978"/>
    <lineage>
        <taxon>Eukaryota</taxon>
        <taxon>Metazoa</taxon>
        <taxon>Spiralia</taxon>
        <taxon>Lophotrochozoa</taxon>
        <taxon>Mollusca</taxon>
        <taxon>Gastropoda</taxon>
        <taxon>Heterobranchia</taxon>
        <taxon>Euthyneura</taxon>
        <taxon>Panpulmonata</taxon>
        <taxon>Sacoglossa</taxon>
        <taxon>Placobranchoidea</taxon>
        <taxon>Plakobranchidae</taxon>
        <taxon>Elysia</taxon>
    </lineage>
</organism>
<dbReference type="PROSITE" id="PS00028">
    <property type="entry name" value="ZINC_FINGER_C2H2_1"/>
    <property type="match status" value="8"/>
</dbReference>
<dbReference type="EMBL" id="BMAT01001525">
    <property type="protein sequence ID" value="GFR87610.1"/>
    <property type="molecule type" value="Genomic_DNA"/>
</dbReference>
<protein>
    <submittedName>
        <fullName evidence="8">PR domain zinc finger protein 5</fullName>
    </submittedName>
</protein>
<keyword evidence="2" id="KW-0677">Repeat</keyword>